<dbReference type="PANTHER" id="PTHR46450:SF24">
    <property type="entry name" value="HISTONE-LYSINE N-METHYLTRANSFERASE SUVR4"/>
    <property type="match status" value="1"/>
</dbReference>
<protein>
    <submittedName>
        <fullName evidence="12">Probable inactive histone-lysine N-methyltransferase SUVR1</fullName>
    </submittedName>
</protein>
<feature type="compositionally biased region" description="Low complexity" evidence="8">
    <location>
        <begin position="348"/>
        <end position="361"/>
    </location>
</feature>
<dbReference type="InterPro" id="IPR018848">
    <property type="entry name" value="WIYLD_domain"/>
</dbReference>
<dbReference type="PANTHER" id="PTHR46450">
    <property type="entry name" value="INACTIVE HISTONE-LYSINE N-METHYLTRANSFERASE SUVR1-RELATED"/>
    <property type="match status" value="1"/>
</dbReference>
<comment type="subcellular location">
    <subcellularLocation>
        <location evidence="2">Chromosome</location>
    </subcellularLocation>
    <subcellularLocation>
        <location evidence="1">Nucleus</location>
    </subcellularLocation>
</comment>
<evidence type="ECO:0000256" key="2">
    <source>
        <dbReference type="ARBA" id="ARBA00004286"/>
    </source>
</evidence>
<reference evidence="12" key="1">
    <citation type="submission" date="2025-08" db="UniProtKB">
        <authorList>
            <consortium name="RefSeq"/>
        </authorList>
    </citation>
    <scope>IDENTIFICATION</scope>
</reference>
<dbReference type="InterPro" id="IPR043017">
    <property type="entry name" value="WIYLD_dom_sf"/>
</dbReference>
<evidence type="ECO:0000259" key="10">
    <source>
        <dbReference type="PROSITE" id="PS50867"/>
    </source>
</evidence>
<dbReference type="Pfam" id="PF00856">
    <property type="entry name" value="SET"/>
    <property type="match status" value="1"/>
</dbReference>
<dbReference type="GO" id="GO:0005694">
    <property type="term" value="C:chromosome"/>
    <property type="evidence" value="ECO:0007669"/>
    <property type="project" value="UniProtKB-SubCell"/>
</dbReference>
<dbReference type="GO" id="GO:0005634">
    <property type="term" value="C:nucleus"/>
    <property type="evidence" value="ECO:0007669"/>
    <property type="project" value="UniProtKB-SubCell"/>
</dbReference>
<feature type="compositionally biased region" description="Basic and acidic residues" evidence="8">
    <location>
        <begin position="61"/>
        <end position="71"/>
    </location>
</feature>
<dbReference type="SUPFAM" id="SSF82199">
    <property type="entry name" value="SET domain"/>
    <property type="match status" value="1"/>
</dbReference>
<evidence type="ECO:0000256" key="5">
    <source>
        <dbReference type="ARBA" id="ARBA00022723"/>
    </source>
</evidence>
<dbReference type="KEGG" id="sind:105161152"/>
<evidence type="ECO:0000256" key="6">
    <source>
        <dbReference type="ARBA" id="ARBA00022833"/>
    </source>
</evidence>
<dbReference type="OrthoDB" id="308383at2759"/>
<dbReference type="Gene3D" id="1.10.8.850">
    <property type="entry name" value="Histone-lysine N methyltransferase , C-terminal domain-like"/>
    <property type="match status" value="1"/>
</dbReference>
<evidence type="ECO:0000256" key="7">
    <source>
        <dbReference type="ARBA" id="ARBA00023242"/>
    </source>
</evidence>
<feature type="region of interest" description="Disordered" evidence="8">
    <location>
        <begin position="331"/>
        <end position="368"/>
    </location>
</feature>
<keyword evidence="6" id="KW-0862">Zinc</keyword>
<evidence type="ECO:0000256" key="3">
    <source>
        <dbReference type="ARBA" id="ARBA00022454"/>
    </source>
</evidence>
<feature type="domain" description="SET" evidence="9">
    <location>
        <begin position="534"/>
        <end position="668"/>
    </location>
</feature>
<dbReference type="InParanoid" id="A0A6I9T2C0"/>
<dbReference type="AlphaFoldDB" id="A0A6I9T2C0"/>
<dbReference type="RefSeq" id="XP_011077054.1">
    <property type="nucleotide sequence ID" value="XM_011078752.1"/>
</dbReference>
<dbReference type="InterPro" id="IPR007728">
    <property type="entry name" value="Pre-SET_dom"/>
</dbReference>
<dbReference type="PROSITE" id="PS50867">
    <property type="entry name" value="PRE_SET"/>
    <property type="match status" value="1"/>
</dbReference>
<keyword evidence="3" id="KW-0158">Chromosome</keyword>
<keyword evidence="11" id="KW-1185">Reference proteome</keyword>
<dbReference type="FunFam" id="2.170.270.10:FF:000046">
    <property type="entry name" value="SET-domain containing protein lysine methyltransferase family protein"/>
    <property type="match status" value="1"/>
</dbReference>
<dbReference type="InterPro" id="IPR025776">
    <property type="entry name" value="SUVR4/1/2"/>
</dbReference>
<evidence type="ECO:0000256" key="8">
    <source>
        <dbReference type="SAM" id="MobiDB-lite"/>
    </source>
</evidence>
<gene>
    <name evidence="12" type="primary">LOC105161152</name>
</gene>
<dbReference type="GeneID" id="105161152"/>
<dbReference type="Pfam" id="PF10440">
    <property type="entry name" value="WIYLD"/>
    <property type="match status" value="1"/>
</dbReference>
<evidence type="ECO:0000259" key="9">
    <source>
        <dbReference type="PROSITE" id="PS50280"/>
    </source>
</evidence>
<dbReference type="SMART" id="SM00317">
    <property type="entry name" value="SET"/>
    <property type="match status" value="1"/>
</dbReference>
<organism evidence="11 12">
    <name type="scientific">Sesamum indicum</name>
    <name type="common">Oriental sesame</name>
    <name type="synonym">Sesamum orientale</name>
    <dbReference type="NCBI Taxonomy" id="4182"/>
    <lineage>
        <taxon>Eukaryota</taxon>
        <taxon>Viridiplantae</taxon>
        <taxon>Streptophyta</taxon>
        <taxon>Embryophyta</taxon>
        <taxon>Tracheophyta</taxon>
        <taxon>Spermatophyta</taxon>
        <taxon>Magnoliopsida</taxon>
        <taxon>eudicotyledons</taxon>
        <taxon>Gunneridae</taxon>
        <taxon>Pentapetalae</taxon>
        <taxon>asterids</taxon>
        <taxon>lamiids</taxon>
        <taxon>Lamiales</taxon>
        <taxon>Pedaliaceae</taxon>
        <taxon>Sesamum</taxon>
    </lineage>
</organism>
<dbReference type="PROSITE" id="PS50280">
    <property type="entry name" value="SET"/>
    <property type="match status" value="1"/>
</dbReference>
<dbReference type="Proteomes" id="UP000504604">
    <property type="component" value="Linkage group LG4"/>
</dbReference>
<feature type="compositionally biased region" description="Basic and acidic residues" evidence="8">
    <location>
        <begin position="334"/>
        <end position="347"/>
    </location>
</feature>
<dbReference type="GO" id="GO:0042054">
    <property type="term" value="F:histone methyltransferase activity"/>
    <property type="evidence" value="ECO:0007669"/>
    <property type="project" value="InterPro"/>
</dbReference>
<dbReference type="GO" id="GO:0008270">
    <property type="term" value="F:zinc ion binding"/>
    <property type="evidence" value="ECO:0007669"/>
    <property type="project" value="InterPro"/>
</dbReference>
<dbReference type="Pfam" id="PF05033">
    <property type="entry name" value="Pre-SET"/>
    <property type="match status" value="1"/>
</dbReference>
<dbReference type="InterPro" id="IPR046341">
    <property type="entry name" value="SET_dom_sf"/>
</dbReference>
<dbReference type="SMART" id="SM00468">
    <property type="entry name" value="PreSET"/>
    <property type="match status" value="1"/>
</dbReference>
<evidence type="ECO:0000256" key="4">
    <source>
        <dbReference type="ARBA" id="ARBA00022679"/>
    </source>
</evidence>
<accession>A0A6I9T2C0</accession>
<proteinExistence type="predicted"/>
<dbReference type="CDD" id="cd10538">
    <property type="entry name" value="SET_SETDB-like"/>
    <property type="match status" value="1"/>
</dbReference>
<sequence length="703" mass="79368">MAPERDPRIANAFRAMRSLGIDAETVKPVLRRLLKLYNRNWDLIEEDNFRTLADAIFEHSDDKAKAEKNSDTVDEDVEPPFKKPHRGLPEDQVSSTGGNGKSIKDIEDGEVPKSSNDIMMVESSQSVSRDPTQCCVGEAPSGSKFKNPIRVNSALDEENSSKRLILRAPCSNQDANNCVLDPMIRDIALDRENGNSIGLREIQRSPQFAAPTSRICPGSSNTSEHSEKRKKKLESGSSYDHQTTFQTAYDIASSTCGKVKVSLTCNHDQWQHNFRVPSADEVLSFAENTCHKFYETTGAQFSLIKLLNELCESYLETNRSSGNYIHRSLSCSRDSTREDHPEADQGKRISSGSGSSVSRGHVISRDSDKKKVFHKVSDITNGTEKVKISLLDEKGNEDLPHYIYCPENITYESAYVHASLARISDEDCCSGCIGDCLSSSIPCTCARDTGGEFAYTPEGLLNEKFLQSCISMKLSPKKHHLFYCQDCPLERAKNINMPEKCKGHMLRKFIKECWRKCGCNMQCGNRVVQRGITRKLQVFLTSEGKGWGLRTLEELPKGSFICEYVGEILTNIELYERNKKSRGDDKHVYPVLLDADWATEGVLKDEDALCLDATHYGNVARFINHRCLDGNLLEVPVQVETPDRHYYHLAFFTTRKVDALEELTWDYGIDFDDKTHPVKAFQCHCGSQYCRDRKLKKNSFRKF</sequence>
<keyword evidence="5" id="KW-0479">Metal-binding</keyword>
<evidence type="ECO:0000313" key="11">
    <source>
        <dbReference type="Proteomes" id="UP000504604"/>
    </source>
</evidence>
<evidence type="ECO:0000256" key="1">
    <source>
        <dbReference type="ARBA" id="ARBA00004123"/>
    </source>
</evidence>
<feature type="domain" description="Pre-SET" evidence="10">
    <location>
        <begin position="435"/>
        <end position="531"/>
    </location>
</feature>
<keyword evidence="4" id="KW-0808">Transferase</keyword>
<dbReference type="PROSITE" id="PS51580">
    <property type="entry name" value="SAM_MT43_3"/>
    <property type="match status" value="1"/>
</dbReference>
<dbReference type="InterPro" id="IPR001214">
    <property type="entry name" value="SET_dom"/>
</dbReference>
<name>A0A6I9T2C0_SESIN</name>
<dbReference type="Gene3D" id="2.170.270.10">
    <property type="entry name" value="SET domain"/>
    <property type="match status" value="1"/>
</dbReference>
<feature type="region of interest" description="Disordered" evidence="8">
    <location>
        <begin position="210"/>
        <end position="239"/>
    </location>
</feature>
<evidence type="ECO:0000313" key="12">
    <source>
        <dbReference type="RefSeq" id="XP_011077054.1"/>
    </source>
</evidence>
<feature type="region of interest" description="Disordered" evidence="8">
    <location>
        <begin position="61"/>
        <end position="111"/>
    </location>
</feature>
<keyword evidence="7" id="KW-0539">Nucleus</keyword>